<evidence type="ECO:0000256" key="1">
    <source>
        <dbReference type="ARBA" id="ARBA00004141"/>
    </source>
</evidence>
<feature type="non-terminal residue" evidence="6">
    <location>
        <position position="769"/>
    </location>
</feature>
<evidence type="ECO:0000313" key="6">
    <source>
        <dbReference type="EMBL" id="KAK5975981.1"/>
    </source>
</evidence>
<gene>
    <name evidence="6" type="ORF">GCK32_008810</name>
</gene>
<dbReference type="GO" id="GO:0060076">
    <property type="term" value="C:excitatory synapse"/>
    <property type="evidence" value="ECO:0007669"/>
    <property type="project" value="TreeGrafter"/>
</dbReference>
<dbReference type="GO" id="GO:0050803">
    <property type="term" value="P:regulation of synapse structure or activity"/>
    <property type="evidence" value="ECO:0007669"/>
    <property type="project" value="TreeGrafter"/>
</dbReference>
<keyword evidence="4 5" id="KW-0472">Membrane</keyword>
<evidence type="ECO:0000256" key="5">
    <source>
        <dbReference type="SAM" id="Phobius"/>
    </source>
</evidence>
<feature type="transmembrane region" description="Helical" evidence="5">
    <location>
        <begin position="197"/>
        <end position="216"/>
    </location>
</feature>
<comment type="caution">
    <text evidence="6">The sequence shown here is derived from an EMBL/GenBank/DDBJ whole genome shotgun (WGS) entry which is preliminary data.</text>
</comment>
<name>A0AAN8FAC0_TRICO</name>
<organism evidence="6 7">
    <name type="scientific">Trichostrongylus colubriformis</name>
    <name type="common">Black scour worm</name>
    <dbReference type="NCBI Taxonomy" id="6319"/>
    <lineage>
        <taxon>Eukaryota</taxon>
        <taxon>Metazoa</taxon>
        <taxon>Ecdysozoa</taxon>
        <taxon>Nematoda</taxon>
        <taxon>Chromadorea</taxon>
        <taxon>Rhabditida</taxon>
        <taxon>Rhabditina</taxon>
        <taxon>Rhabditomorpha</taxon>
        <taxon>Strongyloidea</taxon>
        <taxon>Trichostrongylidae</taxon>
        <taxon>Trichostrongylus</taxon>
    </lineage>
</organism>
<dbReference type="GO" id="GO:0098700">
    <property type="term" value="P:neurotransmitter loading into synaptic vesicle"/>
    <property type="evidence" value="ECO:0007669"/>
    <property type="project" value="TreeGrafter"/>
</dbReference>
<keyword evidence="3 5" id="KW-1133">Transmembrane helix</keyword>
<feature type="transmembrane region" description="Helical" evidence="5">
    <location>
        <begin position="165"/>
        <end position="191"/>
    </location>
</feature>
<evidence type="ECO:0000256" key="2">
    <source>
        <dbReference type="ARBA" id="ARBA00022692"/>
    </source>
</evidence>
<dbReference type="GO" id="GO:0005326">
    <property type="term" value="F:neurotransmitter transmembrane transporter activity"/>
    <property type="evidence" value="ECO:0007669"/>
    <property type="project" value="TreeGrafter"/>
</dbReference>
<dbReference type="Gene3D" id="1.20.1250.20">
    <property type="entry name" value="MFS general substrate transporter like domains"/>
    <property type="match status" value="2"/>
</dbReference>
<comment type="subcellular location">
    <subcellularLocation>
        <location evidence="1">Membrane</location>
        <topology evidence="1">Multi-pass membrane protein</topology>
    </subcellularLocation>
</comment>
<dbReference type="Pfam" id="PF07690">
    <property type="entry name" value="MFS_1"/>
    <property type="match status" value="1"/>
</dbReference>
<accession>A0AAN8FAC0</accession>
<feature type="transmembrane region" description="Helical" evidence="5">
    <location>
        <begin position="104"/>
        <end position="123"/>
    </location>
</feature>
<feature type="transmembrane region" description="Helical" evidence="5">
    <location>
        <begin position="129"/>
        <end position="153"/>
    </location>
</feature>
<dbReference type="EMBL" id="WIXE01012376">
    <property type="protein sequence ID" value="KAK5975981.1"/>
    <property type="molecule type" value="Genomic_DNA"/>
</dbReference>
<keyword evidence="2 5" id="KW-0812">Transmembrane</keyword>
<evidence type="ECO:0000256" key="4">
    <source>
        <dbReference type="ARBA" id="ARBA00023136"/>
    </source>
</evidence>
<dbReference type="InterPro" id="IPR011701">
    <property type="entry name" value="MFS"/>
</dbReference>
<dbReference type="SUPFAM" id="SSF103473">
    <property type="entry name" value="MFS general substrate transporter"/>
    <property type="match status" value="1"/>
</dbReference>
<dbReference type="InterPro" id="IPR036259">
    <property type="entry name" value="MFS_trans_sf"/>
</dbReference>
<evidence type="ECO:0000256" key="3">
    <source>
        <dbReference type="ARBA" id="ARBA00022989"/>
    </source>
</evidence>
<dbReference type="FunFam" id="1.20.1250.20:FF:001492">
    <property type="entry name" value="Protein CBG06794"/>
    <property type="match status" value="1"/>
</dbReference>
<dbReference type="GO" id="GO:0030672">
    <property type="term" value="C:synaptic vesicle membrane"/>
    <property type="evidence" value="ECO:0007669"/>
    <property type="project" value="TreeGrafter"/>
</dbReference>
<dbReference type="GO" id="GO:0005313">
    <property type="term" value="F:L-glutamate transmembrane transporter activity"/>
    <property type="evidence" value="ECO:0007669"/>
    <property type="project" value="TreeGrafter"/>
</dbReference>
<dbReference type="PANTHER" id="PTHR11662">
    <property type="entry name" value="SOLUTE CARRIER FAMILY 17"/>
    <property type="match status" value="1"/>
</dbReference>
<keyword evidence="7" id="KW-1185">Reference proteome</keyword>
<reference evidence="6 7" key="1">
    <citation type="submission" date="2019-10" db="EMBL/GenBank/DDBJ databases">
        <title>Assembly and Annotation for the nematode Trichostrongylus colubriformis.</title>
        <authorList>
            <person name="Martin J."/>
        </authorList>
    </citation>
    <scope>NUCLEOTIDE SEQUENCE [LARGE SCALE GENOMIC DNA]</scope>
    <source>
        <strain evidence="6">G859</strain>
        <tissue evidence="6">Whole worm</tissue>
    </source>
</reference>
<dbReference type="Proteomes" id="UP001331761">
    <property type="component" value="Unassembled WGS sequence"/>
</dbReference>
<feature type="transmembrane region" description="Helical" evidence="5">
    <location>
        <begin position="361"/>
        <end position="379"/>
    </location>
</feature>
<protein>
    <recommendedName>
        <fullName evidence="8">Major facilitator superfamily (MFS) profile domain-containing protein</fullName>
    </recommendedName>
</protein>
<dbReference type="PANTHER" id="PTHR11662:SF456">
    <property type="entry name" value="VESICULAR GLUTAMATE TRANSPORTER, ISOFORM A"/>
    <property type="match status" value="1"/>
</dbReference>
<evidence type="ECO:0000313" key="7">
    <source>
        <dbReference type="Proteomes" id="UP001331761"/>
    </source>
</evidence>
<dbReference type="GO" id="GO:0035249">
    <property type="term" value="P:synaptic transmission, glutamatergic"/>
    <property type="evidence" value="ECO:0007669"/>
    <property type="project" value="TreeGrafter"/>
</dbReference>
<feature type="transmembrane region" description="Helical" evidence="5">
    <location>
        <begin position="299"/>
        <end position="316"/>
    </location>
</feature>
<proteinExistence type="predicted"/>
<feature type="transmembrane region" description="Helical" evidence="5">
    <location>
        <begin position="26"/>
        <end position="46"/>
    </location>
</feature>
<dbReference type="AlphaFoldDB" id="A0AAN8FAC0"/>
<sequence>MQVHANKILQMVDNAQCCNCRKRWQLAILANIGFMIVFGIRCNFGAAKNHMFRNYTDPWGRSHVHDFNWTRAELSVMESSFFYGYLVTQIPAGFLAAKYPPNKLFGIAIGVASFLNILLPFGFKSKSDTLVAVIQILQGLVQGVAYPSMHGVWRYWAPPLERSKLATTAFTGSYAGAVLGLPVSAFLVSYVGWSAPFYLYGFAGVIWAVFWFSLTFEKPAFHPTITQEEKKYIEDAIGHVSATHPTFSSIPWKAIVTSKPVWAIIVANFARSWTFYLLLQNQLTYMKEALNINISDSGFLAALPHAVMGIVVLFGGQLADYLRSHKILSTTAVRKIFNCGGFGGEALFMLIVAYTNKESTAILALILAVGCSGFAISGFNVNHLDIAPRYAAILMGFSNGIGTLAGLTCPIVTEKFTENGAHGWVKDWAEPKPEEETWNVTALNNRTSNAGYGATKGEVPISLAPLPTAGQISQGQPPPVATDPGIPTGTNPFVAAWDTPAPAGSSPYQQQCCFDKKAPNSCNSHWPTNVCRVSFQGHDSPSFANCSACNTSGCGSVDHNSPGFVHLKFLEAGQDFFKIFQGKRSELPRPLQTAQMNAIPLSAAATSIAQGTSFAFSYLNSHLNARDTSYTENLSVSITNPTGQIASVTITSSYVNFTTMNFMVGGGEVKTMSITPADIQTDYMDQYLQFAIIENKVLFIDSNVTISVIASNSLSGGGGEDKFVVLPVRLNYLYTTPTVLNRGQQLTIATYYTQTTVAVTSDKPVAVIS</sequence>
<evidence type="ECO:0008006" key="8">
    <source>
        <dbReference type="Google" id="ProtNLM"/>
    </source>
</evidence>
<feature type="transmembrane region" description="Helical" evidence="5">
    <location>
        <begin position="336"/>
        <end position="355"/>
    </location>
</feature>
<feature type="transmembrane region" description="Helical" evidence="5">
    <location>
        <begin position="391"/>
        <end position="413"/>
    </location>
</feature>
<dbReference type="InterPro" id="IPR050382">
    <property type="entry name" value="MFS_Na/Anion_cotransporter"/>
</dbReference>
<dbReference type="FunFam" id="1.20.1250.20:FF:000264">
    <property type="entry name" value="vesicular glutamate transporter 1"/>
    <property type="match status" value="1"/>
</dbReference>